<dbReference type="PANTHER" id="PTHR11236:SF50">
    <property type="entry name" value="AMINODEOXYCHORISMATE SYNTHASE COMPONENT 1"/>
    <property type="match status" value="1"/>
</dbReference>
<dbReference type="InterPro" id="IPR005801">
    <property type="entry name" value="ADC_synthase"/>
</dbReference>
<dbReference type="GO" id="GO:0046820">
    <property type="term" value="F:4-amino-4-deoxychorismate synthase activity"/>
    <property type="evidence" value="ECO:0007669"/>
    <property type="project" value="UniProtKB-EC"/>
</dbReference>
<comment type="caution">
    <text evidence="2">The sequence shown here is derived from an EMBL/GenBank/DDBJ whole genome shotgun (WGS) entry which is preliminary data.</text>
</comment>
<dbReference type="RefSeq" id="WP_285387949.1">
    <property type="nucleotide sequence ID" value="NZ_JASSVS010000001.1"/>
</dbReference>
<dbReference type="InterPro" id="IPR019999">
    <property type="entry name" value="Anth_synth_I-like"/>
</dbReference>
<evidence type="ECO:0000313" key="2">
    <source>
        <dbReference type="EMBL" id="MDL0429656.1"/>
    </source>
</evidence>
<keyword evidence="2" id="KW-0808">Transferase</keyword>
<dbReference type="PANTHER" id="PTHR11236">
    <property type="entry name" value="AMINOBENZOATE/ANTHRANILATE SYNTHASE"/>
    <property type="match status" value="1"/>
</dbReference>
<proteinExistence type="predicted"/>
<reference evidence="2 3" key="1">
    <citation type="submission" date="2023-06" db="EMBL/GenBank/DDBJ databases">
        <title>Marinobacter azerbaijanicus a moderately halophilic, isolated from Urmia Lake in Azerbaijan region of Iran.</title>
        <authorList>
            <person name="Sanchez-Porro C."/>
            <person name="Aghdam E.M."/>
            <person name="Saheb S.M."/>
            <person name="Tarhriz V."/>
            <person name="Kazemi E."/>
            <person name="Ammozegar M.A."/>
            <person name="Ventosa A."/>
            <person name="Hejazi M.S."/>
        </authorList>
    </citation>
    <scope>NUCLEOTIDE SEQUENCE [LARGE SCALE GENOMIC DNA]</scope>
    <source>
        <strain evidence="2 3">TBZ242</strain>
    </source>
</reference>
<dbReference type="Proteomes" id="UP001227964">
    <property type="component" value="Unassembled WGS sequence"/>
</dbReference>
<dbReference type="PRINTS" id="PR00095">
    <property type="entry name" value="ANTSNTHASEI"/>
</dbReference>
<dbReference type="Gene3D" id="3.60.120.10">
    <property type="entry name" value="Anthranilate synthase"/>
    <property type="match status" value="1"/>
</dbReference>
<organism evidence="2 3">
    <name type="scientific">Marinobacter azerbaijanicus</name>
    <dbReference type="NCBI Taxonomy" id="3050455"/>
    <lineage>
        <taxon>Bacteria</taxon>
        <taxon>Pseudomonadati</taxon>
        <taxon>Pseudomonadota</taxon>
        <taxon>Gammaproteobacteria</taxon>
        <taxon>Pseudomonadales</taxon>
        <taxon>Marinobacteraceae</taxon>
        <taxon>Marinobacter</taxon>
    </lineage>
</organism>
<dbReference type="EC" id="2.6.1.85" evidence="2"/>
<keyword evidence="2" id="KW-0032">Aminotransferase</keyword>
<dbReference type="InterPro" id="IPR005802">
    <property type="entry name" value="ADC_synth_comp_1"/>
</dbReference>
<evidence type="ECO:0000313" key="3">
    <source>
        <dbReference type="Proteomes" id="UP001227964"/>
    </source>
</evidence>
<keyword evidence="3" id="KW-1185">Reference proteome</keyword>
<feature type="domain" description="Chorismate-utilising enzyme C-terminal" evidence="1">
    <location>
        <begin position="202"/>
        <end position="455"/>
    </location>
</feature>
<sequence>MNDISALDSLPVKDPTALIEALSGKPGFAHLGMAPDGYLTEGKSQANRDNCRFIITTAFPEFRLELRAGDSPQAFLAIKETIEQHLKDTRTPGSTHGANTPFTGGFIGFAAYELGFFCEPSLLHHAQSLSPDMLLLSTAFFGWALVQDLERAENFLLFHPQCSDTTKQTVRELVNAQPDSFDDATPAERFVLLEPFRALDSKDTYIENFKRVQNYIQAGDCYQANLAQCFEAPFRGAPWHAFRTLSRAFPTPFSAYLDLDEQQIVSLSPERFVRIEGREIETKPIKGTRRRGATEAQDIALREELAASEKDRAENLMIVDLLRNDLGRSCVTGSVRVDSLFRIESYRNVHHLVSTISGRLLDRVTPFAALMQAYPGGSITGAPKIRAMEVIQELESQPRGPYCGSIFYLSCHGRMDSSISIRTALCRNGTIRFWGGGGVVADSEAESEYQETLTKVRPIMEVLEAEASESKSPASGKR</sequence>
<evidence type="ECO:0000259" key="1">
    <source>
        <dbReference type="Pfam" id="PF00425"/>
    </source>
</evidence>
<gene>
    <name evidence="2" type="primary">pabB</name>
    <name evidence="2" type="ORF">QPM17_00830</name>
</gene>
<dbReference type="EMBL" id="JASSVS010000001">
    <property type="protein sequence ID" value="MDL0429656.1"/>
    <property type="molecule type" value="Genomic_DNA"/>
</dbReference>
<accession>A0ABT7I6C8</accession>
<dbReference type="NCBIfam" id="TIGR00553">
    <property type="entry name" value="pabB"/>
    <property type="match status" value="1"/>
</dbReference>
<dbReference type="InterPro" id="IPR015890">
    <property type="entry name" value="Chorismate_C"/>
</dbReference>
<dbReference type="SUPFAM" id="SSF56322">
    <property type="entry name" value="ADC synthase"/>
    <property type="match status" value="1"/>
</dbReference>
<name>A0ABT7I6C8_9GAMM</name>
<protein>
    <submittedName>
        <fullName evidence="2">Aminodeoxychorismate synthase component I</fullName>
        <ecNumber evidence="2">2.6.1.85</ecNumber>
    </submittedName>
</protein>
<dbReference type="Pfam" id="PF00425">
    <property type="entry name" value="Chorismate_bind"/>
    <property type="match status" value="1"/>
</dbReference>